<reference evidence="2" key="1">
    <citation type="submission" date="2020-06" db="EMBL/GenBank/DDBJ databases">
        <authorList>
            <person name="Li T."/>
            <person name="Hu X."/>
            <person name="Zhang T."/>
            <person name="Song X."/>
            <person name="Zhang H."/>
            <person name="Dai N."/>
            <person name="Sheng W."/>
            <person name="Hou X."/>
            <person name="Wei L."/>
        </authorList>
    </citation>
    <scope>NUCLEOTIDE SEQUENCE</scope>
    <source>
        <strain evidence="2">G01</strain>
        <tissue evidence="2">Leaf</tissue>
    </source>
</reference>
<comment type="caution">
    <text evidence="2">The sequence shown here is derived from an EMBL/GenBank/DDBJ whole genome shotgun (WGS) entry which is preliminary data.</text>
</comment>
<dbReference type="InterPro" id="IPR044730">
    <property type="entry name" value="RNase_H-like_dom_plant"/>
</dbReference>
<dbReference type="CDD" id="cd06222">
    <property type="entry name" value="RNase_H_like"/>
    <property type="match status" value="1"/>
</dbReference>
<name>A0AAW2JN46_9LAMI</name>
<dbReference type="AlphaFoldDB" id="A0AAW2JN46"/>
<proteinExistence type="predicted"/>
<dbReference type="InterPro" id="IPR036397">
    <property type="entry name" value="RNaseH_sf"/>
</dbReference>
<dbReference type="InterPro" id="IPR053151">
    <property type="entry name" value="RNase_H-like"/>
</dbReference>
<dbReference type="InterPro" id="IPR002156">
    <property type="entry name" value="RNaseH_domain"/>
</dbReference>
<dbReference type="EMBL" id="JACGWK010000570">
    <property type="protein sequence ID" value="KAL0295875.1"/>
    <property type="molecule type" value="Genomic_DNA"/>
</dbReference>
<dbReference type="Gene3D" id="3.30.420.10">
    <property type="entry name" value="Ribonuclease H-like superfamily/Ribonuclease H"/>
    <property type="match status" value="1"/>
</dbReference>
<evidence type="ECO:0000259" key="1">
    <source>
        <dbReference type="Pfam" id="PF13456"/>
    </source>
</evidence>
<dbReference type="InterPro" id="IPR012337">
    <property type="entry name" value="RNaseH-like_sf"/>
</dbReference>
<dbReference type="PANTHER" id="PTHR47723">
    <property type="entry name" value="OS05G0353850 PROTEIN"/>
    <property type="match status" value="1"/>
</dbReference>
<sequence length="246" mass="28023">MMFPPSSSLEKTETTGRILETIPLLIMWNIWNLRNEAKHKGVIFKETIVIRKTLAYLQNLHRCGLMKSEHAQGDLFAVNSFNIPLKPNPEAKSNYCPLEETTRRGHLRDHLRRVIFAFQEPLGTNTNTQAKLSAIHRGLEICRDKGFRNIWIETDAKAIITLISSPRQGAWNVQNTLQRIQKIVSQMKCRISHIFREGNQAADFLPNQACSAQQHCILHENGLTGNVKGIVTLDSSGLPYIRFKNL</sequence>
<dbReference type="PANTHER" id="PTHR47723:SF19">
    <property type="entry name" value="POLYNUCLEOTIDYL TRANSFERASE, RIBONUCLEASE H-LIKE SUPERFAMILY PROTEIN"/>
    <property type="match status" value="1"/>
</dbReference>
<gene>
    <name evidence="2" type="ORF">Sangu_3179700</name>
</gene>
<evidence type="ECO:0000313" key="2">
    <source>
        <dbReference type="EMBL" id="KAL0295875.1"/>
    </source>
</evidence>
<organism evidence="2">
    <name type="scientific">Sesamum angustifolium</name>
    <dbReference type="NCBI Taxonomy" id="2727405"/>
    <lineage>
        <taxon>Eukaryota</taxon>
        <taxon>Viridiplantae</taxon>
        <taxon>Streptophyta</taxon>
        <taxon>Embryophyta</taxon>
        <taxon>Tracheophyta</taxon>
        <taxon>Spermatophyta</taxon>
        <taxon>Magnoliopsida</taxon>
        <taxon>eudicotyledons</taxon>
        <taxon>Gunneridae</taxon>
        <taxon>Pentapetalae</taxon>
        <taxon>asterids</taxon>
        <taxon>lamiids</taxon>
        <taxon>Lamiales</taxon>
        <taxon>Pedaliaceae</taxon>
        <taxon>Sesamum</taxon>
    </lineage>
</organism>
<protein>
    <recommendedName>
        <fullName evidence="1">RNase H type-1 domain-containing protein</fullName>
    </recommendedName>
</protein>
<reference evidence="2" key="2">
    <citation type="journal article" date="2024" name="Plant">
        <title>Genomic evolution and insights into agronomic trait innovations of Sesamum species.</title>
        <authorList>
            <person name="Miao H."/>
            <person name="Wang L."/>
            <person name="Qu L."/>
            <person name="Liu H."/>
            <person name="Sun Y."/>
            <person name="Le M."/>
            <person name="Wang Q."/>
            <person name="Wei S."/>
            <person name="Zheng Y."/>
            <person name="Lin W."/>
            <person name="Duan Y."/>
            <person name="Cao H."/>
            <person name="Xiong S."/>
            <person name="Wang X."/>
            <person name="Wei L."/>
            <person name="Li C."/>
            <person name="Ma Q."/>
            <person name="Ju M."/>
            <person name="Zhao R."/>
            <person name="Li G."/>
            <person name="Mu C."/>
            <person name="Tian Q."/>
            <person name="Mei H."/>
            <person name="Zhang T."/>
            <person name="Gao T."/>
            <person name="Zhang H."/>
        </authorList>
    </citation>
    <scope>NUCLEOTIDE SEQUENCE</scope>
    <source>
        <strain evidence="2">G01</strain>
    </source>
</reference>
<dbReference type="GO" id="GO:0003676">
    <property type="term" value="F:nucleic acid binding"/>
    <property type="evidence" value="ECO:0007669"/>
    <property type="project" value="InterPro"/>
</dbReference>
<dbReference type="SUPFAM" id="SSF53098">
    <property type="entry name" value="Ribonuclease H-like"/>
    <property type="match status" value="1"/>
</dbReference>
<dbReference type="GO" id="GO:0004523">
    <property type="term" value="F:RNA-DNA hybrid ribonuclease activity"/>
    <property type="evidence" value="ECO:0007669"/>
    <property type="project" value="InterPro"/>
</dbReference>
<dbReference type="Pfam" id="PF13456">
    <property type="entry name" value="RVT_3"/>
    <property type="match status" value="1"/>
</dbReference>
<accession>A0AAW2JN46</accession>
<feature type="domain" description="RNase H type-1" evidence="1">
    <location>
        <begin position="104"/>
        <end position="208"/>
    </location>
</feature>